<dbReference type="InParanoid" id="F4SC29"/>
<dbReference type="KEGG" id="mlr:MELLADRAFT_114073"/>
<dbReference type="HOGENOM" id="CLU_533250_0_0_1"/>
<evidence type="ECO:0000256" key="1">
    <source>
        <dbReference type="SAM" id="MobiDB-lite"/>
    </source>
</evidence>
<evidence type="ECO:0000256" key="2">
    <source>
        <dbReference type="SAM" id="SignalP"/>
    </source>
</evidence>
<sequence>MIIFIIFLISLKHLFLLPVVSIPFCEDHSLGSSFSDIFDLEPIFETITPTLNSPSSSTQKSKAPLTASDNLNDFKHELTYSLDDIKPIDMLELRKLFNVPSTQEEIYQAEQEMGLKSNPIIESNISPTENYLLADGTETSHERLNQHQSIEPLVLSNPNVGEATGSGTKPKALSLTFSALKKKRKATVEFQENRKNKKQIQVIQDPKYHYYVKENTFNAVLQWQCRLLLAKRYKISENIEDFFEGLKESSRSRFKYAVGPSSVIHNLQTIAFKRLQTHFVPGVLGAFKIVFQRHVEAEWMHSLILDLWEYLQRYLNTEFSFSPKADITKLSERQKRQSHSHIKPGNLLEYTLHLSQGVPPSSKIIYQKLQEWADTTSYKCLVSGIMKDYWSFVEQSDVCYKQKGDEKTVYRKKDKKSKNLEYEQENMVTNHDKRRKDSGSGTSRTDFIYGLEYLGQQLHYDIESMSQPGIDGESHSKINLKRSDIGNTDMVHKKWKLIQLGMSYIKVDGNS</sequence>
<gene>
    <name evidence="3" type="ORF">MELLADRAFT_114073</name>
</gene>
<accession>F4SC29</accession>
<evidence type="ECO:0000313" key="3">
    <source>
        <dbReference type="EMBL" id="EGF97808.1"/>
    </source>
</evidence>
<keyword evidence="4" id="KW-1185">Reference proteome</keyword>
<keyword evidence="2" id="KW-0732">Signal</keyword>
<evidence type="ECO:0000313" key="4">
    <source>
        <dbReference type="Proteomes" id="UP000001072"/>
    </source>
</evidence>
<dbReference type="Proteomes" id="UP000001072">
    <property type="component" value="Unassembled WGS sequence"/>
</dbReference>
<dbReference type="AlphaFoldDB" id="F4SC29"/>
<dbReference type="EMBL" id="GL883198">
    <property type="protein sequence ID" value="EGF97808.1"/>
    <property type="molecule type" value="Genomic_DNA"/>
</dbReference>
<proteinExistence type="predicted"/>
<reference evidence="4" key="1">
    <citation type="journal article" date="2011" name="Proc. Natl. Acad. Sci. U.S.A.">
        <title>Obligate biotrophy features unraveled by the genomic analysis of rust fungi.</title>
        <authorList>
            <person name="Duplessis S."/>
            <person name="Cuomo C.A."/>
            <person name="Lin Y.-C."/>
            <person name="Aerts A."/>
            <person name="Tisserant E."/>
            <person name="Veneault-Fourrey C."/>
            <person name="Joly D.L."/>
            <person name="Hacquard S."/>
            <person name="Amselem J."/>
            <person name="Cantarel B.L."/>
            <person name="Chiu R."/>
            <person name="Coutinho P.M."/>
            <person name="Feau N."/>
            <person name="Field M."/>
            <person name="Frey P."/>
            <person name="Gelhaye E."/>
            <person name="Goldberg J."/>
            <person name="Grabherr M.G."/>
            <person name="Kodira C.D."/>
            <person name="Kohler A."/>
            <person name="Kuees U."/>
            <person name="Lindquist E.A."/>
            <person name="Lucas S.M."/>
            <person name="Mago R."/>
            <person name="Mauceli E."/>
            <person name="Morin E."/>
            <person name="Murat C."/>
            <person name="Pangilinan J.L."/>
            <person name="Park R."/>
            <person name="Pearson M."/>
            <person name="Quesneville H."/>
            <person name="Rouhier N."/>
            <person name="Sakthikumar S."/>
            <person name="Salamov A.A."/>
            <person name="Schmutz J."/>
            <person name="Selles B."/>
            <person name="Shapiro H."/>
            <person name="Tanguay P."/>
            <person name="Tuskan G.A."/>
            <person name="Henrissat B."/>
            <person name="Van de Peer Y."/>
            <person name="Rouze P."/>
            <person name="Ellis J.G."/>
            <person name="Dodds P.N."/>
            <person name="Schein J.E."/>
            <person name="Zhong S."/>
            <person name="Hamelin R.C."/>
            <person name="Grigoriev I.V."/>
            <person name="Szabo L.J."/>
            <person name="Martin F."/>
        </authorList>
    </citation>
    <scope>NUCLEOTIDE SEQUENCE [LARGE SCALE GENOMIC DNA]</scope>
    <source>
        <strain evidence="4">98AG31 / pathotype 3-4-7</strain>
    </source>
</reference>
<feature type="chain" id="PRO_5003321414" description="Secreted protein" evidence="2">
    <location>
        <begin position="22"/>
        <end position="511"/>
    </location>
</feature>
<name>F4SC29_MELLP</name>
<evidence type="ECO:0008006" key="5">
    <source>
        <dbReference type="Google" id="ProtNLM"/>
    </source>
</evidence>
<organism evidence="4">
    <name type="scientific">Melampsora larici-populina (strain 98AG31 / pathotype 3-4-7)</name>
    <name type="common">Poplar leaf rust fungus</name>
    <dbReference type="NCBI Taxonomy" id="747676"/>
    <lineage>
        <taxon>Eukaryota</taxon>
        <taxon>Fungi</taxon>
        <taxon>Dikarya</taxon>
        <taxon>Basidiomycota</taxon>
        <taxon>Pucciniomycotina</taxon>
        <taxon>Pucciniomycetes</taxon>
        <taxon>Pucciniales</taxon>
        <taxon>Melampsoraceae</taxon>
        <taxon>Melampsora</taxon>
    </lineage>
</organism>
<protein>
    <recommendedName>
        <fullName evidence="5">Secreted protein</fullName>
    </recommendedName>
</protein>
<dbReference type="RefSeq" id="XP_007418928.1">
    <property type="nucleotide sequence ID" value="XM_007418866.1"/>
</dbReference>
<feature type="region of interest" description="Disordered" evidence="1">
    <location>
        <begin position="421"/>
        <end position="443"/>
    </location>
</feature>
<dbReference type="VEuPathDB" id="FungiDB:MELLADRAFT_114073"/>
<feature type="signal peptide" evidence="2">
    <location>
        <begin position="1"/>
        <end position="21"/>
    </location>
</feature>
<dbReference type="GeneID" id="18925200"/>
<dbReference type="OrthoDB" id="10567570at2759"/>